<evidence type="ECO:0000313" key="2">
    <source>
        <dbReference type="EMBL" id="KAF3692197.1"/>
    </source>
</evidence>
<protein>
    <submittedName>
        <fullName evidence="2">Uncharacterized protein</fullName>
    </submittedName>
</protein>
<feature type="region of interest" description="Disordered" evidence="1">
    <location>
        <begin position="136"/>
        <end position="175"/>
    </location>
</feature>
<proteinExistence type="predicted"/>
<dbReference type="EMBL" id="CM015718">
    <property type="protein sequence ID" value="KAF3692197.1"/>
    <property type="molecule type" value="Genomic_DNA"/>
</dbReference>
<dbReference type="AlphaFoldDB" id="A0A6G1PPQ4"/>
<name>A0A6G1PPQ4_CHAAH</name>
<evidence type="ECO:0000313" key="3">
    <source>
        <dbReference type="Proteomes" id="UP000503349"/>
    </source>
</evidence>
<organism evidence="2 3">
    <name type="scientific">Channa argus</name>
    <name type="common">Northern snakehead</name>
    <name type="synonym">Ophicephalus argus</name>
    <dbReference type="NCBI Taxonomy" id="215402"/>
    <lineage>
        <taxon>Eukaryota</taxon>
        <taxon>Metazoa</taxon>
        <taxon>Chordata</taxon>
        <taxon>Craniata</taxon>
        <taxon>Vertebrata</taxon>
        <taxon>Euteleostomi</taxon>
        <taxon>Actinopterygii</taxon>
        <taxon>Neopterygii</taxon>
        <taxon>Teleostei</taxon>
        <taxon>Neoteleostei</taxon>
        <taxon>Acanthomorphata</taxon>
        <taxon>Anabantaria</taxon>
        <taxon>Anabantiformes</taxon>
        <taxon>Channoidei</taxon>
        <taxon>Channidae</taxon>
        <taxon>Channa</taxon>
    </lineage>
</organism>
<feature type="region of interest" description="Disordered" evidence="1">
    <location>
        <begin position="66"/>
        <end position="99"/>
    </location>
</feature>
<dbReference type="Proteomes" id="UP000503349">
    <property type="component" value="Chromosome 7"/>
</dbReference>
<evidence type="ECO:0000256" key="1">
    <source>
        <dbReference type="SAM" id="MobiDB-lite"/>
    </source>
</evidence>
<sequence length="188" mass="20783">MEEAVVYPGKLPIVSDGNSLWERVPQERGSTQCEKLTAELLAQQWLLCIHWDLVLGVRWPPPGIGRDDKIETTKGKKEETGKKGERGHTMDERRRQTQRGENLKTFNCLGGSQQECGRPLAFPLLAKLCASTASVPIRPPQHPRKGSHNPEGFPMIGAPHKASLETDGKPQGSSRKVGKVRLLACICM</sequence>
<feature type="compositionally biased region" description="Basic and acidic residues" evidence="1">
    <location>
        <begin position="66"/>
        <end position="95"/>
    </location>
</feature>
<accession>A0A6G1PPQ4</accession>
<gene>
    <name evidence="2" type="ORF">EXN66_Car007873</name>
</gene>
<reference evidence="3" key="2">
    <citation type="submission" date="2019-02" db="EMBL/GenBank/DDBJ databases">
        <title>Opniocepnalus argus Var Kimnra genome.</title>
        <authorList>
            <person name="Zhou C."/>
            <person name="Xiao S."/>
        </authorList>
    </citation>
    <scope>NUCLEOTIDE SEQUENCE [LARGE SCALE GENOMIC DNA]</scope>
</reference>
<keyword evidence="3" id="KW-1185">Reference proteome</keyword>
<reference evidence="2 3" key="1">
    <citation type="submission" date="2019-02" db="EMBL/GenBank/DDBJ databases">
        <title>Opniocepnalus argus genome.</title>
        <authorList>
            <person name="Zhou C."/>
            <person name="Xiao S."/>
        </authorList>
    </citation>
    <scope>NUCLEOTIDE SEQUENCE [LARGE SCALE GENOMIC DNA]</scope>
    <source>
        <strain evidence="2">OARG1902GOOAL</strain>
        <tissue evidence="2">Muscle</tissue>
    </source>
</reference>